<comment type="caution">
    <text evidence="1">The sequence shown here is derived from an EMBL/GenBank/DDBJ whole genome shotgun (WGS) entry which is preliminary data.</text>
</comment>
<protein>
    <submittedName>
        <fullName evidence="1">Uncharacterized protein</fullName>
    </submittedName>
</protein>
<gene>
    <name evidence="1" type="ORF">DIT68_09980</name>
</gene>
<keyword evidence="2" id="KW-1185">Reference proteome</keyword>
<evidence type="ECO:0000313" key="2">
    <source>
        <dbReference type="Proteomes" id="UP000245370"/>
    </source>
</evidence>
<dbReference type="EMBL" id="QFRJ01000007">
    <property type="protein sequence ID" value="PWH85257.1"/>
    <property type="molecule type" value="Genomic_DNA"/>
</dbReference>
<dbReference type="RefSeq" id="WP_109359660.1">
    <property type="nucleotide sequence ID" value="NZ_QFRJ01000007.1"/>
</dbReference>
<dbReference type="OrthoDB" id="928069at2"/>
<reference evidence="1 2" key="1">
    <citation type="submission" date="2018-05" db="EMBL/GenBank/DDBJ databases">
        <title>Brumimicrobium oceani sp. nov., isolated from coastal sediment.</title>
        <authorList>
            <person name="Kou Y."/>
        </authorList>
    </citation>
    <scope>NUCLEOTIDE SEQUENCE [LARGE SCALE GENOMIC DNA]</scope>
    <source>
        <strain evidence="1 2">C305</strain>
    </source>
</reference>
<proteinExistence type="predicted"/>
<name>A0A2U2XBV9_9FLAO</name>
<organism evidence="1 2">
    <name type="scientific">Brumimicrobium oceani</name>
    <dbReference type="NCBI Taxonomy" id="2100725"/>
    <lineage>
        <taxon>Bacteria</taxon>
        <taxon>Pseudomonadati</taxon>
        <taxon>Bacteroidota</taxon>
        <taxon>Flavobacteriia</taxon>
        <taxon>Flavobacteriales</taxon>
        <taxon>Crocinitomicaceae</taxon>
        <taxon>Brumimicrobium</taxon>
    </lineage>
</organism>
<dbReference type="AlphaFoldDB" id="A0A2U2XBV9"/>
<dbReference type="Proteomes" id="UP000245370">
    <property type="component" value="Unassembled WGS sequence"/>
</dbReference>
<evidence type="ECO:0000313" key="1">
    <source>
        <dbReference type="EMBL" id="PWH85257.1"/>
    </source>
</evidence>
<reference evidence="1 2" key="2">
    <citation type="submission" date="2018-05" db="EMBL/GenBank/DDBJ databases">
        <authorList>
            <person name="Lanie J.A."/>
            <person name="Ng W.-L."/>
            <person name="Kazmierczak K.M."/>
            <person name="Andrzejewski T.M."/>
            <person name="Davidsen T.M."/>
            <person name="Wayne K.J."/>
            <person name="Tettelin H."/>
            <person name="Glass J.I."/>
            <person name="Rusch D."/>
            <person name="Podicherti R."/>
            <person name="Tsui H.-C.T."/>
            <person name="Winkler M.E."/>
        </authorList>
    </citation>
    <scope>NUCLEOTIDE SEQUENCE [LARGE SCALE GENOMIC DNA]</scope>
    <source>
        <strain evidence="1 2">C305</strain>
    </source>
</reference>
<sequence length="342" mass="39959">MKINPPFVLRESYNDDVLELLKSVTLGSNGARYQHQRLEQRIKQVYRPLFLNLERNDKVLGNITFCRRPKNWYVRYFAFDLGMQAASKQPRSKATNSGLKKRIGGFFDDAFEGKEESPDLFYAYIDPRNERSLWMSQNFEFYTAAKIATQSFSRVKPKEKKEVEATKVNDFIREKVEESYGNRPLYFTKHTFNEDPFYTLTINGKIVAFAKTHSAEWKITRLPGKNGGLMRNIIPFVPGLRKVIRPNSHVFTVVDSIWSQESKAEHLEMLFEGILFHEKTNTIIWWADKKEPIYSRIKDKVNWGLLNKVNGVQEVDLVIRTPKGEQKIDYDVPTYVTGFDFI</sequence>
<accession>A0A2U2XBV9</accession>